<dbReference type="InterPro" id="IPR009057">
    <property type="entry name" value="Homeodomain-like_sf"/>
</dbReference>
<gene>
    <name evidence="5" type="ORF">ACFPOF_15840</name>
</gene>
<reference evidence="6" key="1">
    <citation type="journal article" date="2019" name="Int. J. Syst. Evol. Microbiol.">
        <title>The Global Catalogue of Microorganisms (GCM) 10K type strain sequencing project: providing services to taxonomists for standard genome sequencing and annotation.</title>
        <authorList>
            <consortium name="The Broad Institute Genomics Platform"/>
            <consortium name="The Broad Institute Genome Sequencing Center for Infectious Disease"/>
            <person name="Wu L."/>
            <person name="Ma J."/>
        </authorList>
    </citation>
    <scope>NUCLEOTIDE SEQUENCE [LARGE SCALE GENOMIC DNA]</scope>
    <source>
        <strain evidence="6">CGMCC 1.18575</strain>
    </source>
</reference>
<dbReference type="Gene3D" id="1.10.10.60">
    <property type="entry name" value="Homeodomain-like"/>
    <property type="match status" value="1"/>
</dbReference>
<dbReference type="PROSITE" id="PS00041">
    <property type="entry name" value="HTH_ARAC_FAMILY_1"/>
    <property type="match status" value="1"/>
</dbReference>
<keyword evidence="2" id="KW-0238">DNA-binding</keyword>
<feature type="domain" description="HTH araC/xylS-type" evidence="4">
    <location>
        <begin position="157"/>
        <end position="255"/>
    </location>
</feature>
<keyword evidence="3" id="KW-0804">Transcription</keyword>
<protein>
    <submittedName>
        <fullName evidence="5">Helix-turn-helix transcriptional regulator</fullName>
    </submittedName>
</protein>
<keyword evidence="1" id="KW-0805">Transcription regulation</keyword>
<dbReference type="SUPFAM" id="SSF46689">
    <property type="entry name" value="Homeodomain-like"/>
    <property type="match status" value="1"/>
</dbReference>
<evidence type="ECO:0000256" key="1">
    <source>
        <dbReference type="ARBA" id="ARBA00023015"/>
    </source>
</evidence>
<organism evidence="5 6">
    <name type="scientific">Cohnella soli</name>
    <dbReference type="NCBI Taxonomy" id="425005"/>
    <lineage>
        <taxon>Bacteria</taxon>
        <taxon>Bacillati</taxon>
        <taxon>Bacillota</taxon>
        <taxon>Bacilli</taxon>
        <taxon>Bacillales</taxon>
        <taxon>Paenibacillaceae</taxon>
        <taxon>Cohnella</taxon>
    </lineage>
</organism>
<evidence type="ECO:0000256" key="3">
    <source>
        <dbReference type="ARBA" id="ARBA00023163"/>
    </source>
</evidence>
<dbReference type="PANTHER" id="PTHR43280">
    <property type="entry name" value="ARAC-FAMILY TRANSCRIPTIONAL REGULATOR"/>
    <property type="match status" value="1"/>
</dbReference>
<dbReference type="RefSeq" id="WP_378134271.1">
    <property type="nucleotide sequence ID" value="NZ_JBHSMI010000025.1"/>
</dbReference>
<evidence type="ECO:0000313" key="5">
    <source>
        <dbReference type="EMBL" id="MFC5404215.1"/>
    </source>
</evidence>
<dbReference type="SMART" id="SM00342">
    <property type="entry name" value="HTH_ARAC"/>
    <property type="match status" value="1"/>
</dbReference>
<dbReference type="Pfam" id="PF12833">
    <property type="entry name" value="HTH_18"/>
    <property type="match status" value="1"/>
</dbReference>
<dbReference type="InterPro" id="IPR018060">
    <property type="entry name" value="HTH_AraC"/>
</dbReference>
<dbReference type="EMBL" id="JBHSMI010000025">
    <property type="protein sequence ID" value="MFC5404215.1"/>
    <property type="molecule type" value="Genomic_DNA"/>
</dbReference>
<evidence type="ECO:0000256" key="2">
    <source>
        <dbReference type="ARBA" id="ARBA00023125"/>
    </source>
</evidence>
<keyword evidence="6" id="KW-1185">Reference proteome</keyword>
<evidence type="ECO:0000259" key="4">
    <source>
        <dbReference type="PROSITE" id="PS01124"/>
    </source>
</evidence>
<name>A0ABW0HSL4_9BACL</name>
<dbReference type="PROSITE" id="PS01124">
    <property type="entry name" value="HTH_ARAC_FAMILY_2"/>
    <property type="match status" value="1"/>
</dbReference>
<evidence type="ECO:0000313" key="6">
    <source>
        <dbReference type="Proteomes" id="UP001596113"/>
    </source>
</evidence>
<proteinExistence type="predicted"/>
<sequence length="263" mass="30577">MIQICSIKPREIIVPGRAIQWHEASTCFLFVEAIGFLDIEWHGKKDHLRPGDIVIGKKISLLNNGLYLESIRGFRFEWSASEPDRLQEPFILREKDTLTVKIATVISPLFSENNYSQNTITEIGQRCGQFFNELYTKKTIPTVVAKAPVGSIDPRLITVNRYIRKHFVLPLTLQMLADLIQCNPVYLCNTYSRVFRISPIKHLQHLKMSQAQDWLLHTNWEISNIANRLGYVSSAQFADLFKRYYGQTPTKYRRIKLLKEIDY</sequence>
<dbReference type="PANTHER" id="PTHR43280:SF28">
    <property type="entry name" value="HTH-TYPE TRANSCRIPTIONAL ACTIVATOR RHAS"/>
    <property type="match status" value="1"/>
</dbReference>
<dbReference type="PRINTS" id="PR00032">
    <property type="entry name" value="HTHARAC"/>
</dbReference>
<dbReference type="InterPro" id="IPR020449">
    <property type="entry name" value="Tscrpt_reg_AraC-type_HTH"/>
</dbReference>
<dbReference type="Proteomes" id="UP001596113">
    <property type="component" value="Unassembled WGS sequence"/>
</dbReference>
<comment type="caution">
    <text evidence="5">The sequence shown here is derived from an EMBL/GenBank/DDBJ whole genome shotgun (WGS) entry which is preliminary data.</text>
</comment>
<dbReference type="InterPro" id="IPR018062">
    <property type="entry name" value="HTH_AraC-typ_CS"/>
</dbReference>
<accession>A0ABW0HSL4</accession>